<evidence type="ECO:0000256" key="2">
    <source>
        <dbReference type="ARBA" id="ARBA00022448"/>
    </source>
</evidence>
<organism evidence="8 9">
    <name type="scientific">Anaeromicropila populeti</name>
    <dbReference type="NCBI Taxonomy" id="37658"/>
    <lineage>
        <taxon>Bacteria</taxon>
        <taxon>Bacillati</taxon>
        <taxon>Bacillota</taxon>
        <taxon>Clostridia</taxon>
        <taxon>Lachnospirales</taxon>
        <taxon>Lachnospiraceae</taxon>
        <taxon>Anaeromicropila</taxon>
    </lineage>
</organism>
<dbReference type="PANTHER" id="PTHR43865:SF1">
    <property type="entry name" value="RUBRERYTHRIN-RELATED"/>
    <property type="match status" value="1"/>
</dbReference>
<evidence type="ECO:0000256" key="4">
    <source>
        <dbReference type="ARBA" id="ARBA00022982"/>
    </source>
</evidence>
<dbReference type="InterPro" id="IPR024934">
    <property type="entry name" value="Rubredoxin-like_dom"/>
</dbReference>
<feature type="domain" description="Rubredoxin-like" evidence="6">
    <location>
        <begin position="157"/>
        <end position="191"/>
    </location>
</feature>
<reference evidence="8 9" key="1">
    <citation type="submission" date="2016-10" db="EMBL/GenBank/DDBJ databases">
        <authorList>
            <person name="de Groot N.N."/>
        </authorList>
    </citation>
    <scope>NUCLEOTIDE SEQUENCE [LARGE SCALE GENOMIC DNA]</scope>
    <source>
        <strain evidence="8 9">743A</strain>
    </source>
</reference>
<dbReference type="RefSeq" id="WP_092561397.1">
    <property type="nucleotide sequence ID" value="NZ_FOYZ01000010.1"/>
</dbReference>
<feature type="domain" description="Ferritin-like diiron" evidence="7">
    <location>
        <begin position="4"/>
        <end position="150"/>
    </location>
</feature>
<keyword evidence="3" id="KW-0479">Metal-binding</keyword>
<dbReference type="InterPro" id="IPR003251">
    <property type="entry name" value="Rr_diiron-bd_dom"/>
</dbReference>
<dbReference type="CDD" id="cd00729">
    <property type="entry name" value="rubredoxin_SM"/>
    <property type="match status" value="1"/>
</dbReference>
<evidence type="ECO:0000256" key="3">
    <source>
        <dbReference type="ARBA" id="ARBA00022723"/>
    </source>
</evidence>
<dbReference type="SUPFAM" id="SSF57802">
    <property type="entry name" value="Rubredoxin-like"/>
    <property type="match status" value="1"/>
</dbReference>
<name>A0A1I6KPU9_9FIRM</name>
<keyword evidence="5" id="KW-0408">Iron</keyword>
<dbReference type="PROSITE" id="PS50903">
    <property type="entry name" value="RUBREDOXIN_LIKE"/>
    <property type="match status" value="1"/>
</dbReference>
<evidence type="ECO:0000313" key="8">
    <source>
        <dbReference type="EMBL" id="SFR93265.1"/>
    </source>
</evidence>
<keyword evidence="9" id="KW-1185">Reference proteome</keyword>
<protein>
    <submittedName>
        <fullName evidence="8">Rubrerythrin</fullName>
    </submittedName>
</protein>
<dbReference type="InterPro" id="IPR012347">
    <property type="entry name" value="Ferritin-like"/>
</dbReference>
<dbReference type="AlphaFoldDB" id="A0A1I6KPU9"/>
<dbReference type="PROSITE" id="PS50905">
    <property type="entry name" value="FERRITIN_LIKE"/>
    <property type="match status" value="1"/>
</dbReference>
<dbReference type="Gene3D" id="2.20.28.10">
    <property type="match status" value="1"/>
</dbReference>
<keyword evidence="2" id="KW-0813">Transport</keyword>
<dbReference type="OrthoDB" id="9799749at2"/>
<dbReference type="STRING" id="37658.SAMN05661086_02559"/>
<evidence type="ECO:0000259" key="7">
    <source>
        <dbReference type="PROSITE" id="PS50905"/>
    </source>
</evidence>
<dbReference type="InterPro" id="IPR052364">
    <property type="entry name" value="Rubrerythrin"/>
</dbReference>
<proteinExistence type="predicted"/>
<dbReference type="Pfam" id="PF21349">
    <property type="entry name" value="RUBY_RBDX"/>
    <property type="match status" value="1"/>
</dbReference>
<dbReference type="SUPFAM" id="SSF47240">
    <property type="entry name" value="Ferritin-like"/>
    <property type="match status" value="1"/>
</dbReference>
<evidence type="ECO:0000313" key="9">
    <source>
        <dbReference type="Proteomes" id="UP000199659"/>
    </source>
</evidence>
<evidence type="ECO:0000256" key="1">
    <source>
        <dbReference type="ARBA" id="ARBA00001965"/>
    </source>
</evidence>
<comment type="cofactor">
    <cofactor evidence="1">
        <name>Fe(3+)</name>
        <dbReference type="ChEBI" id="CHEBI:29034"/>
    </cofactor>
</comment>
<dbReference type="PANTHER" id="PTHR43865">
    <property type="entry name" value="RUBRERYTHRIN-RELATED"/>
    <property type="match status" value="1"/>
</dbReference>
<sequence>MGISFENSETKENLMRAFAGECQARMRYDLAAAKAKEEQLPVIEAIFKFTSNQESEHAEIFYRFLHDFSGETIQVDGTYPVDLSDKIIDLLRAAQHNEYEEHDTVYKAFGDKANEEGFSRIGAVFHQIAEIEKTHAERFEKFADLLERGMLFVSEVETGWMCLNCGYIHVGREVPGKCPVCQHEKGYFIRIELAPYTC</sequence>
<dbReference type="NCBIfam" id="NF045767">
    <property type="entry name" value="RuberyRbr"/>
    <property type="match status" value="1"/>
</dbReference>
<accession>A0A1I6KPU9</accession>
<dbReference type="InterPro" id="IPR009078">
    <property type="entry name" value="Ferritin-like_SF"/>
</dbReference>
<dbReference type="GO" id="GO:0016491">
    <property type="term" value="F:oxidoreductase activity"/>
    <property type="evidence" value="ECO:0007669"/>
    <property type="project" value="InterPro"/>
</dbReference>
<dbReference type="InterPro" id="IPR009040">
    <property type="entry name" value="Ferritin-like_diiron"/>
</dbReference>
<evidence type="ECO:0000256" key="5">
    <source>
        <dbReference type="ARBA" id="ARBA00023004"/>
    </source>
</evidence>
<dbReference type="Pfam" id="PF02915">
    <property type="entry name" value="Rubrerythrin"/>
    <property type="match status" value="1"/>
</dbReference>
<dbReference type="Proteomes" id="UP000199659">
    <property type="component" value="Unassembled WGS sequence"/>
</dbReference>
<dbReference type="GO" id="GO:0005506">
    <property type="term" value="F:iron ion binding"/>
    <property type="evidence" value="ECO:0007669"/>
    <property type="project" value="InterPro"/>
</dbReference>
<evidence type="ECO:0000259" key="6">
    <source>
        <dbReference type="PROSITE" id="PS50903"/>
    </source>
</evidence>
<dbReference type="EMBL" id="FOYZ01000010">
    <property type="protein sequence ID" value="SFR93265.1"/>
    <property type="molecule type" value="Genomic_DNA"/>
</dbReference>
<keyword evidence="4" id="KW-0249">Electron transport</keyword>
<dbReference type="Gene3D" id="1.20.1260.10">
    <property type="match status" value="1"/>
</dbReference>
<dbReference type="InterPro" id="IPR048574">
    <property type="entry name" value="RUBY_RBDX"/>
</dbReference>
<dbReference type="CDD" id="cd01041">
    <property type="entry name" value="Rubrerythrin"/>
    <property type="match status" value="1"/>
</dbReference>
<gene>
    <name evidence="8" type="ORF">SAMN05661086_02559</name>
</gene>